<dbReference type="InterPro" id="IPR036866">
    <property type="entry name" value="RibonucZ/Hydroxyglut_hydro"/>
</dbReference>
<dbReference type="EMBL" id="CP104694">
    <property type="protein sequence ID" value="UXI69787.1"/>
    <property type="molecule type" value="Genomic_DNA"/>
</dbReference>
<dbReference type="Gene3D" id="3.60.15.10">
    <property type="entry name" value="Ribonuclease Z/Hydroxyacylglutathione hydrolase-like"/>
    <property type="match status" value="1"/>
</dbReference>
<dbReference type="InterPro" id="IPR050855">
    <property type="entry name" value="NDM-1-like"/>
</dbReference>
<evidence type="ECO:0000256" key="2">
    <source>
        <dbReference type="SAM" id="SignalP"/>
    </source>
</evidence>
<gene>
    <name evidence="4" type="ORF">N4264_09200</name>
</gene>
<dbReference type="SUPFAM" id="SSF56281">
    <property type="entry name" value="Metallo-hydrolase/oxidoreductase"/>
    <property type="match status" value="1"/>
</dbReference>
<evidence type="ECO:0000313" key="4">
    <source>
        <dbReference type="EMBL" id="UXI69787.1"/>
    </source>
</evidence>
<dbReference type="RefSeq" id="WP_261696740.1">
    <property type="nucleotide sequence ID" value="NZ_CP104694.1"/>
</dbReference>
<comment type="similarity">
    <text evidence="1">Belongs to the metallo-beta-lactamase superfamily. Class-B beta-lactamase family.</text>
</comment>
<keyword evidence="2" id="KW-0732">Signal</keyword>
<evidence type="ECO:0000256" key="1">
    <source>
        <dbReference type="ARBA" id="ARBA00005250"/>
    </source>
</evidence>
<reference evidence="4" key="1">
    <citation type="submission" date="2022-09" db="EMBL/GenBank/DDBJ databases">
        <title>Tahibacter sp. nov., isolated from a fresh water.</title>
        <authorList>
            <person name="Baek J.H."/>
            <person name="Lee J.K."/>
            <person name="Kim J.M."/>
            <person name="Jeon C.O."/>
        </authorList>
    </citation>
    <scope>NUCLEOTIDE SEQUENCE</scope>
    <source>
        <strain evidence="4">W38</strain>
    </source>
</reference>
<proteinExistence type="inferred from homology"/>
<feature type="domain" description="Metallo-beta-lactamase" evidence="3">
    <location>
        <begin position="71"/>
        <end position="262"/>
    </location>
</feature>
<evidence type="ECO:0000259" key="3">
    <source>
        <dbReference type="SMART" id="SM00849"/>
    </source>
</evidence>
<keyword evidence="5" id="KW-1185">Reference proteome</keyword>
<organism evidence="4 5">
    <name type="scientific">Tahibacter amnicola</name>
    <dbReference type="NCBI Taxonomy" id="2976241"/>
    <lineage>
        <taxon>Bacteria</taxon>
        <taxon>Pseudomonadati</taxon>
        <taxon>Pseudomonadota</taxon>
        <taxon>Gammaproteobacteria</taxon>
        <taxon>Lysobacterales</taxon>
        <taxon>Rhodanobacteraceae</taxon>
        <taxon>Tahibacter</taxon>
    </lineage>
</organism>
<evidence type="ECO:0000313" key="5">
    <source>
        <dbReference type="Proteomes" id="UP001064632"/>
    </source>
</evidence>
<sequence length="333" mass="36101">MKRQPLHRRFPSALFAAVIGVAATSALPPAAAAEPVWDANTVELVSHTLAPDVYAMIPRNAAEAANGVALATTSGIVVGSKGVLVVDTMINERLARQVLDRAKQVSKQRVRYVVNTSYHGDHSYGNFYFPPTTTVIQHAATRDYIGQHFAEDVAFMEGAFGKGRGIDKIQPRAADVMIPAGGKLTLDLGGKTVHLIDFGFAQTGGDVFVWVPDARVMYTGNPVIAPRPSLPWLLDGHVEDTLATLRRVHEFLPADAKIVPGHGPVMERGDLAWHIDYLAALTTQVKRGVAEGKSLEQVVAQTTLPEFQGYAIRGWVHDQINVPAAFKEFSKKP</sequence>
<dbReference type="PANTHER" id="PTHR42951:SF4">
    <property type="entry name" value="ACYL-COENZYME A THIOESTERASE MBLAC2"/>
    <property type="match status" value="1"/>
</dbReference>
<feature type="signal peptide" evidence="2">
    <location>
        <begin position="1"/>
        <end position="32"/>
    </location>
</feature>
<dbReference type="PANTHER" id="PTHR42951">
    <property type="entry name" value="METALLO-BETA-LACTAMASE DOMAIN-CONTAINING"/>
    <property type="match status" value="1"/>
</dbReference>
<dbReference type="InterPro" id="IPR001279">
    <property type="entry name" value="Metallo-B-lactamas"/>
</dbReference>
<dbReference type="CDD" id="cd16282">
    <property type="entry name" value="metallo-hydrolase-like_MBL-fold"/>
    <property type="match status" value="1"/>
</dbReference>
<feature type="chain" id="PRO_5045346846" evidence="2">
    <location>
        <begin position="33"/>
        <end position="333"/>
    </location>
</feature>
<dbReference type="Pfam" id="PF00753">
    <property type="entry name" value="Lactamase_B"/>
    <property type="match status" value="1"/>
</dbReference>
<dbReference type="Proteomes" id="UP001064632">
    <property type="component" value="Chromosome"/>
</dbReference>
<protein>
    <submittedName>
        <fullName evidence="4">MBL fold metallo-hydrolase</fullName>
    </submittedName>
</protein>
<accession>A0ABY6BJZ1</accession>
<name>A0ABY6BJZ1_9GAMM</name>
<dbReference type="SMART" id="SM00849">
    <property type="entry name" value="Lactamase_B"/>
    <property type="match status" value="1"/>
</dbReference>